<evidence type="ECO:0000313" key="3">
    <source>
        <dbReference type="Proteomes" id="UP000554284"/>
    </source>
</evidence>
<dbReference type="RefSeq" id="WP_168686021.1">
    <property type="nucleotide sequence ID" value="NZ_JAAXPF010000013.1"/>
</dbReference>
<protein>
    <submittedName>
        <fullName evidence="2">Uncharacterized protein</fullName>
    </submittedName>
</protein>
<dbReference type="AlphaFoldDB" id="A0A7X6LTQ5"/>
<comment type="caution">
    <text evidence="2">The sequence shown here is derived from an EMBL/GenBank/DDBJ whole genome shotgun (WGS) entry which is preliminary data.</text>
</comment>
<name>A0A7X6LTQ5_9CORY</name>
<dbReference type="EMBL" id="JBEPNZ010000002">
    <property type="protein sequence ID" value="MET3945307.1"/>
    <property type="molecule type" value="Genomic_DNA"/>
</dbReference>
<dbReference type="Proteomes" id="UP000554284">
    <property type="component" value="Unassembled WGS sequence"/>
</dbReference>
<evidence type="ECO:0000313" key="4">
    <source>
        <dbReference type="Proteomes" id="UP001549139"/>
    </source>
</evidence>
<organism evidence="2 3">
    <name type="scientific">Corynebacterium mucifaciens</name>
    <dbReference type="NCBI Taxonomy" id="57171"/>
    <lineage>
        <taxon>Bacteria</taxon>
        <taxon>Bacillati</taxon>
        <taxon>Actinomycetota</taxon>
        <taxon>Actinomycetes</taxon>
        <taxon>Mycobacteriales</taxon>
        <taxon>Corynebacteriaceae</taxon>
        <taxon>Corynebacterium</taxon>
    </lineage>
</organism>
<dbReference type="Proteomes" id="UP001549139">
    <property type="component" value="Unassembled WGS sequence"/>
</dbReference>
<reference evidence="1 4" key="2">
    <citation type="submission" date="2024-06" db="EMBL/GenBank/DDBJ databases">
        <title>Sequencing the genomes of 1000 actinobacteria strains.</title>
        <authorList>
            <person name="Klenk H.-P."/>
        </authorList>
    </citation>
    <scope>NUCLEOTIDE SEQUENCE [LARGE SCALE GENOMIC DNA]</scope>
    <source>
        <strain evidence="1 4">DSM 44265</strain>
    </source>
</reference>
<proteinExistence type="predicted"/>
<accession>A0A7X6LTQ5</accession>
<keyword evidence="4" id="KW-1185">Reference proteome</keyword>
<dbReference type="EMBL" id="JAAXPF010000013">
    <property type="protein sequence ID" value="NKY69605.1"/>
    <property type="molecule type" value="Genomic_DNA"/>
</dbReference>
<reference evidence="2 3" key="1">
    <citation type="submission" date="2020-04" db="EMBL/GenBank/DDBJ databases">
        <title>MicrobeNet Type strains.</title>
        <authorList>
            <person name="Nicholson A.C."/>
        </authorList>
    </citation>
    <scope>NUCLEOTIDE SEQUENCE [LARGE SCALE GENOMIC DNA]</scope>
    <source>
        <strain evidence="2 3">ATCC 700355</strain>
    </source>
</reference>
<gene>
    <name evidence="2" type="ORF">HF989_09580</name>
    <name evidence="1" type="ORF">JOF50_002170</name>
</gene>
<evidence type="ECO:0000313" key="1">
    <source>
        <dbReference type="EMBL" id="MET3945307.1"/>
    </source>
</evidence>
<sequence>MTNNPNVPTETNPVVKVDGELRSVYLPPHSTDSGMAAMKELGDYGQAVVKIVAHGGPNGDRGLYWTEGQRLHVPDGTVVAHSLAEAAQLVKHLGWSTGRFIVWQKIDQHDPVKALVDASKELGFI</sequence>
<evidence type="ECO:0000313" key="2">
    <source>
        <dbReference type="EMBL" id="NKY69605.1"/>
    </source>
</evidence>